<accession>A0ABN1EMX1</accession>
<dbReference type="Pfam" id="PF03692">
    <property type="entry name" value="CxxCxxCC"/>
    <property type="match status" value="1"/>
</dbReference>
<evidence type="ECO:0000313" key="3">
    <source>
        <dbReference type="EMBL" id="GAA0569107.1"/>
    </source>
</evidence>
<dbReference type="HAMAP" id="MF_00676">
    <property type="entry name" value="UPF0260"/>
    <property type="match status" value="1"/>
</dbReference>
<dbReference type="EMBL" id="BAAAFZ010000007">
    <property type="protein sequence ID" value="GAA0569107.1"/>
    <property type="molecule type" value="Genomic_DNA"/>
</dbReference>
<dbReference type="Proteomes" id="UP001501588">
    <property type="component" value="Unassembled WGS sequence"/>
</dbReference>
<dbReference type="NCBIfam" id="NF003501">
    <property type="entry name" value="PRK05170.1-5"/>
    <property type="match status" value="1"/>
</dbReference>
<dbReference type="PIRSF" id="PIRSF006173">
    <property type="entry name" value="UCP006173"/>
    <property type="match status" value="1"/>
</dbReference>
<keyword evidence="4" id="KW-1185">Reference proteome</keyword>
<evidence type="ECO:0000256" key="2">
    <source>
        <dbReference type="SAM" id="MobiDB-lite"/>
    </source>
</evidence>
<dbReference type="PANTHER" id="PTHR37421">
    <property type="entry name" value="UPF0260 PROTEIN YCGN"/>
    <property type="match status" value="1"/>
</dbReference>
<comment type="caution">
    <text evidence="3">The sequence shown here is derived from an EMBL/GenBank/DDBJ whole genome shotgun (WGS) entry which is preliminary data.</text>
</comment>
<organism evidence="3 4">
    <name type="scientific">Craurococcus roseus</name>
    <dbReference type="NCBI Taxonomy" id="77585"/>
    <lineage>
        <taxon>Bacteria</taxon>
        <taxon>Pseudomonadati</taxon>
        <taxon>Pseudomonadota</taxon>
        <taxon>Alphaproteobacteria</taxon>
        <taxon>Acetobacterales</taxon>
        <taxon>Acetobacteraceae</taxon>
        <taxon>Craurococcus</taxon>
    </lineage>
</organism>
<sequence>MGDPFWKTKPLEDMTRAEWESLCDGCGRCCLHKLRDEDTERVAFTEVACRLLDAHSCRCRDYRNRRAHVPDCVKLTPKRVAAIDWLPPTCAYRLVGEGRDLYWWHPLVSGDPEAVHRAGVSVRGRVVPEREAGALEDHVVRWPGRVPRAAAAAAAPERLDPKPPGGDAAPCPTP</sequence>
<evidence type="ECO:0000256" key="1">
    <source>
        <dbReference type="HAMAP-Rule" id="MF_00676"/>
    </source>
</evidence>
<dbReference type="PANTHER" id="PTHR37421:SF1">
    <property type="entry name" value="UPF0260 PROTEIN YCGN"/>
    <property type="match status" value="1"/>
</dbReference>
<evidence type="ECO:0000313" key="4">
    <source>
        <dbReference type="Proteomes" id="UP001501588"/>
    </source>
</evidence>
<dbReference type="NCBIfam" id="NF003507">
    <property type="entry name" value="PRK05170.2-5"/>
    <property type="match status" value="1"/>
</dbReference>
<comment type="similarity">
    <text evidence="1">Belongs to the UPF0260 family.</text>
</comment>
<gene>
    <name evidence="3" type="ORF">GCM10009416_04210</name>
</gene>
<protein>
    <recommendedName>
        <fullName evidence="1">UPF0260 protein GCM10009416_04210</fullName>
    </recommendedName>
</protein>
<reference evidence="3 4" key="1">
    <citation type="journal article" date="2019" name="Int. J. Syst. Evol. Microbiol.">
        <title>The Global Catalogue of Microorganisms (GCM) 10K type strain sequencing project: providing services to taxonomists for standard genome sequencing and annotation.</title>
        <authorList>
            <consortium name="The Broad Institute Genomics Platform"/>
            <consortium name="The Broad Institute Genome Sequencing Center for Infectious Disease"/>
            <person name="Wu L."/>
            <person name="Ma J."/>
        </authorList>
    </citation>
    <scope>NUCLEOTIDE SEQUENCE [LARGE SCALE GENOMIC DNA]</scope>
    <source>
        <strain evidence="3 4">JCM 9933</strain>
    </source>
</reference>
<dbReference type="InterPro" id="IPR005358">
    <property type="entry name" value="Puta_zinc/iron-chelating_dom"/>
</dbReference>
<dbReference type="RefSeq" id="WP_343893651.1">
    <property type="nucleotide sequence ID" value="NZ_BAAAFZ010000007.1"/>
</dbReference>
<proteinExistence type="inferred from homology"/>
<dbReference type="InterPro" id="IPR008228">
    <property type="entry name" value="UCP006173"/>
</dbReference>
<feature type="region of interest" description="Disordered" evidence="2">
    <location>
        <begin position="150"/>
        <end position="174"/>
    </location>
</feature>
<name>A0ABN1EMX1_9PROT</name>